<keyword evidence="3" id="KW-1185">Reference proteome</keyword>
<feature type="region of interest" description="Disordered" evidence="1">
    <location>
        <begin position="58"/>
        <end position="79"/>
    </location>
</feature>
<dbReference type="AlphaFoldDB" id="A0A1S4FA24"/>
<dbReference type="InterPro" id="IPR006616">
    <property type="entry name" value="DM9_repeat"/>
</dbReference>
<dbReference type="VEuPathDB" id="VectorBase:AAEL005259"/>
<dbReference type="PANTHER" id="PTHR31649">
    <property type="entry name" value="AGAP009604-PA"/>
    <property type="match status" value="1"/>
</dbReference>
<gene>
    <name evidence="2" type="primary">5566225</name>
</gene>
<dbReference type="EnsemblMetazoa" id="AAEL005259-RC">
    <property type="protein sequence ID" value="AAEL005259-PC"/>
    <property type="gene ID" value="AAEL005259"/>
</dbReference>
<dbReference type="OrthoDB" id="1925699at2759"/>
<evidence type="ECO:0000313" key="3">
    <source>
        <dbReference type="Proteomes" id="UP000008820"/>
    </source>
</evidence>
<dbReference type="Pfam" id="PF11901">
    <property type="entry name" value="DM9"/>
    <property type="match status" value="1"/>
</dbReference>
<reference evidence="2 3" key="1">
    <citation type="submission" date="2017-06" db="EMBL/GenBank/DDBJ databases">
        <title>Aedes aegypti genome working group (AGWG) sequencing and assembly.</title>
        <authorList>
            <consortium name="Aedes aegypti Genome Working Group (AGWG)"/>
            <person name="Matthews B.J."/>
        </authorList>
    </citation>
    <scope>NUCLEOTIDE SEQUENCE [LARGE SCALE GENOMIC DNA]</scope>
    <source>
        <strain evidence="2 3">LVP_AGWG</strain>
    </source>
</reference>
<evidence type="ECO:0000256" key="1">
    <source>
        <dbReference type="SAM" id="MobiDB-lite"/>
    </source>
</evidence>
<evidence type="ECO:0000313" key="2">
    <source>
        <dbReference type="EnsemblMetazoa" id="AAEL005259-PC"/>
    </source>
</evidence>
<dbReference type="Proteomes" id="UP000008820">
    <property type="component" value="Chromosome 2"/>
</dbReference>
<dbReference type="InParanoid" id="A0A1S4FA24"/>
<sequence length="235" mass="25516">MSCITGKIKCPLACNYANWQTSFVNTGNSFGRPPPSYGMHDFAAMCYYPVPYPNRKMQDLPPPSSPSASSSSSDGNEVNRTRSELVLQDNLIGGCWQHCNIDGPFPTNMVRAGVDADGSVIFAGRAFHEGEMIPAKVIPSKNACYICYGGEEIMKEDFEVLRQGDFVWEFAANGVVPDGAVKMGATVDGEPLYMGRALHCGTQTPGKVHSSHGCLYIPFEGAEISHAEYEVLCLK</sequence>
<organism evidence="2 3">
    <name type="scientific">Aedes aegypti</name>
    <name type="common">Yellowfever mosquito</name>
    <name type="synonym">Culex aegypti</name>
    <dbReference type="NCBI Taxonomy" id="7159"/>
    <lineage>
        <taxon>Eukaryota</taxon>
        <taxon>Metazoa</taxon>
        <taxon>Ecdysozoa</taxon>
        <taxon>Arthropoda</taxon>
        <taxon>Hexapoda</taxon>
        <taxon>Insecta</taxon>
        <taxon>Pterygota</taxon>
        <taxon>Neoptera</taxon>
        <taxon>Endopterygota</taxon>
        <taxon>Diptera</taxon>
        <taxon>Nematocera</taxon>
        <taxon>Culicoidea</taxon>
        <taxon>Culicidae</taxon>
        <taxon>Culicinae</taxon>
        <taxon>Aedini</taxon>
        <taxon>Aedes</taxon>
        <taxon>Stegomyia</taxon>
    </lineage>
</organism>
<dbReference type="SMART" id="SM00696">
    <property type="entry name" value="DM9"/>
    <property type="match status" value="2"/>
</dbReference>
<reference evidence="2" key="2">
    <citation type="submission" date="2020-05" db="UniProtKB">
        <authorList>
            <consortium name="EnsemblMetazoa"/>
        </authorList>
    </citation>
    <scope>IDENTIFICATION</scope>
    <source>
        <strain evidence="2">LVP_AGWG</strain>
    </source>
</reference>
<proteinExistence type="predicted"/>
<accession>A0A1S4FA24</accession>
<protein>
    <submittedName>
        <fullName evidence="2">DUF3421 domain-containing protein</fullName>
    </submittedName>
</protein>
<name>A0A1S4FA24_AEDAE</name>
<dbReference type="PANTHER" id="PTHR31649:SF10">
    <property type="entry name" value="IP19903P-RELATED"/>
    <property type="match status" value="1"/>
</dbReference>